<dbReference type="GO" id="GO:0016758">
    <property type="term" value="F:hexosyltransferase activity"/>
    <property type="evidence" value="ECO:0007669"/>
    <property type="project" value="UniProtKB-ARBA"/>
</dbReference>
<feature type="domain" description="Glycosyltransferase 2-like" evidence="1">
    <location>
        <begin position="7"/>
        <end position="114"/>
    </location>
</feature>
<dbReference type="InterPro" id="IPR001173">
    <property type="entry name" value="Glyco_trans_2-like"/>
</dbReference>
<dbReference type="AlphaFoldDB" id="A0A1Q2SN63"/>
<dbReference type="SUPFAM" id="SSF53448">
    <property type="entry name" value="Nucleotide-diphospho-sugar transferases"/>
    <property type="match status" value="1"/>
</dbReference>
<dbReference type="CDD" id="cd00761">
    <property type="entry name" value="Glyco_tranf_GTA_type"/>
    <property type="match status" value="1"/>
</dbReference>
<accession>A0A1Q2SN63</accession>
<dbReference type="Pfam" id="PF00535">
    <property type="entry name" value="Glycos_transf_2"/>
    <property type="match status" value="1"/>
</dbReference>
<keyword evidence="3" id="KW-1185">Reference proteome</keyword>
<sequence>MRVAKTTVIIPARNATETLSRAIESVLKVNLPTELIVIDDGSTDETGALASSYKEVQVIRTSGIGAGGARNIGIKASQGEYIAFLDADDEWLEGKLRPELEIMQRYSDVGLICTNFEKWRNNQFIINGFDQHTSVYLPGGERDSEGLIFRDGFERICTSLFVATPTVVGRAELFRENLFDEQFRIGEDLDLWLRISRRYRIAAIERPLVRTYDYPDSLGSALDAVLLETEQVLATFRQRVGKLTTSQQRALMKKLRIVRCARAYQARQQGRYGNALSCYLGSLAANLNKTAAIGLVKVFVELFLGRRPN</sequence>
<name>A0A1Q2SN63_9GAMM</name>
<dbReference type="PANTHER" id="PTHR22916:SF3">
    <property type="entry name" value="UDP-GLCNAC:BETAGAL BETA-1,3-N-ACETYLGLUCOSAMINYLTRANSFERASE-LIKE PROTEIN 1"/>
    <property type="match status" value="1"/>
</dbReference>
<organism evidence="2 3">
    <name type="scientific">Candidatus Nitrosoglobus terrae</name>
    <dbReference type="NCBI Taxonomy" id="1630141"/>
    <lineage>
        <taxon>Bacteria</taxon>
        <taxon>Pseudomonadati</taxon>
        <taxon>Pseudomonadota</taxon>
        <taxon>Gammaproteobacteria</taxon>
        <taxon>Chromatiales</taxon>
        <taxon>Chromatiaceae</taxon>
        <taxon>Candidatus Nitrosoglobus</taxon>
    </lineage>
</organism>
<proteinExistence type="predicted"/>
<protein>
    <submittedName>
        <fullName evidence="2">Glycosyl transferase family protein</fullName>
    </submittedName>
</protein>
<evidence type="ECO:0000313" key="2">
    <source>
        <dbReference type="EMBL" id="BAW80576.1"/>
    </source>
</evidence>
<evidence type="ECO:0000313" key="3">
    <source>
        <dbReference type="Proteomes" id="UP000243679"/>
    </source>
</evidence>
<gene>
    <name evidence="2" type="ORF">TAO_1206</name>
</gene>
<dbReference type="InterPro" id="IPR029044">
    <property type="entry name" value="Nucleotide-diphossugar_trans"/>
</dbReference>
<dbReference type="EMBL" id="AP014836">
    <property type="protein sequence ID" value="BAW80576.1"/>
    <property type="molecule type" value="Genomic_DNA"/>
</dbReference>
<dbReference type="PANTHER" id="PTHR22916">
    <property type="entry name" value="GLYCOSYLTRANSFERASE"/>
    <property type="match status" value="1"/>
</dbReference>
<dbReference type="OrthoDB" id="9805612at2"/>
<keyword evidence="2" id="KW-0808">Transferase</keyword>
<dbReference type="RefSeq" id="WP_096527105.1">
    <property type="nucleotide sequence ID" value="NZ_AP014836.1"/>
</dbReference>
<dbReference type="Proteomes" id="UP000243679">
    <property type="component" value="Chromosome"/>
</dbReference>
<dbReference type="KEGG" id="ntt:TAO_1206"/>
<dbReference type="Gene3D" id="3.90.550.10">
    <property type="entry name" value="Spore Coat Polysaccharide Biosynthesis Protein SpsA, Chain A"/>
    <property type="match status" value="1"/>
</dbReference>
<reference evidence="2 3" key="1">
    <citation type="journal article" date="2017" name="ISME J.">
        <title>An acid-tolerant ammonia-oxidizing ?-proteobacterium from soil.</title>
        <authorList>
            <person name="Hayatsu M."/>
            <person name="Tago K."/>
            <person name="Uchiyama I."/>
            <person name="Toyoda A."/>
            <person name="Wang Y."/>
            <person name="Shimomura Y."/>
            <person name="Okubo T."/>
            <person name="Kurisu F."/>
            <person name="Hirono Y."/>
            <person name="Nonaka K."/>
            <person name="Akiyama H."/>
            <person name="Itoh T."/>
            <person name="Takami H."/>
        </authorList>
    </citation>
    <scope>NUCLEOTIDE SEQUENCE [LARGE SCALE GENOMIC DNA]</scope>
    <source>
        <strain evidence="2 3">TAO100</strain>
    </source>
</reference>
<evidence type="ECO:0000259" key="1">
    <source>
        <dbReference type="Pfam" id="PF00535"/>
    </source>
</evidence>